<dbReference type="Proteomes" id="UP000694546">
    <property type="component" value="Chromosome 3"/>
</dbReference>
<evidence type="ECO:0000313" key="3">
    <source>
        <dbReference type="Proteomes" id="UP000694546"/>
    </source>
</evidence>
<dbReference type="PANTHER" id="PTHR33332">
    <property type="entry name" value="REVERSE TRANSCRIPTASE DOMAIN-CONTAINING PROTEIN"/>
    <property type="match status" value="1"/>
</dbReference>
<dbReference type="OMA" id="RMHITPV"/>
<dbReference type="Pfam" id="PF00078">
    <property type="entry name" value="RVT_1"/>
    <property type="match status" value="1"/>
</dbReference>
<organism evidence="2 3">
    <name type="scientific">Gadus morhua</name>
    <name type="common">Atlantic cod</name>
    <dbReference type="NCBI Taxonomy" id="8049"/>
    <lineage>
        <taxon>Eukaryota</taxon>
        <taxon>Metazoa</taxon>
        <taxon>Chordata</taxon>
        <taxon>Craniata</taxon>
        <taxon>Vertebrata</taxon>
        <taxon>Euteleostomi</taxon>
        <taxon>Actinopterygii</taxon>
        <taxon>Neopterygii</taxon>
        <taxon>Teleostei</taxon>
        <taxon>Neoteleostei</taxon>
        <taxon>Acanthomorphata</taxon>
        <taxon>Zeiogadaria</taxon>
        <taxon>Gadariae</taxon>
        <taxon>Gadiformes</taxon>
        <taxon>Gadoidei</taxon>
        <taxon>Gadidae</taxon>
        <taxon>Gadus</taxon>
    </lineage>
</organism>
<dbReference type="GeneTree" id="ENSGT01150000286909"/>
<dbReference type="SUPFAM" id="SSF56672">
    <property type="entry name" value="DNA/RNA polymerases"/>
    <property type="match status" value="1"/>
</dbReference>
<accession>A0A8C5D099</accession>
<name>A0A8C5D099_GADMO</name>
<proteinExistence type="predicted"/>
<keyword evidence="3" id="KW-1185">Reference proteome</keyword>
<protein>
    <recommendedName>
        <fullName evidence="1">Reverse transcriptase domain-containing protein</fullName>
    </recommendedName>
</protein>
<sequence length="518" mass="58166">MFEPVTLSFVEEIVGHLKPSGSPADIVPPRLFKEIFPTIGPSFTAVINSSLSSGVVPAQFKHAVVQPLLKKPGLDPTALSNFRPISKLSFLSKVLEKIVHCQLMDYINGQNIIEIFQSGFKTLHSTESALLRVFNDIFLATDSGHSVVLVLLDLTAAFDTVDHDILIARLEQWVGVSGTALKWFRSYLTQRSFCVSLAEHVSSTVPLLHGVPQGSVLGPLLFSLYLLPLGSILRKHGISFHCYADDSQIYIPLRKAEAYSIKPLLDCLQDIKAWMSLNFLNFNEKKTEVMVFSGSGVSPLVDLGYLEQFRRPILNNLGVKVDTDLKFDTQVKAVVKSSFFQLRQLAKIKPMLQRQHLEIVIHAFVTTRLDYCNALYMGISEASIARLQLVQNAAARLLTNTRKYDHITPILASLHWLPVRFRIHFKILLFAFKALNGLAPPYLSELLIPYTPSRSLRSADQLFLATPRTRLKHRGERAFAVAAPKLWNTLPLHIRQTTSLCLFKTLVKTHLFYLAFGH</sequence>
<dbReference type="AlphaFoldDB" id="A0A8C5D099"/>
<reference evidence="2" key="2">
    <citation type="submission" date="2025-09" db="UniProtKB">
        <authorList>
            <consortium name="Ensembl"/>
        </authorList>
    </citation>
    <scope>IDENTIFICATION</scope>
</reference>
<feature type="domain" description="Reverse transcriptase" evidence="1">
    <location>
        <begin position="49"/>
        <end position="321"/>
    </location>
</feature>
<evidence type="ECO:0000259" key="1">
    <source>
        <dbReference type="PROSITE" id="PS50878"/>
    </source>
</evidence>
<dbReference type="InterPro" id="IPR000477">
    <property type="entry name" value="RT_dom"/>
</dbReference>
<dbReference type="Ensembl" id="ENSGMOT00000062368.1">
    <property type="protein sequence ID" value="ENSGMOP00000068237.1"/>
    <property type="gene ID" value="ENSGMOG00000025550.1"/>
</dbReference>
<dbReference type="PROSITE" id="PS50878">
    <property type="entry name" value="RT_POL"/>
    <property type="match status" value="1"/>
</dbReference>
<reference evidence="2" key="1">
    <citation type="submission" date="2025-08" db="UniProtKB">
        <authorList>
            <consortium name="Ensembl"/>
        </authorList>
    </citation>
    <scope>IDENTIFICATION</scope>
</reference>
<dbReference type="CDD" id="cd01650">
    <property type="entry name" value="RT_nLTR_like"/>
    <property type="match status" value="1"/>
</dbReference>
<dbReference type="InterPro" id="IPR043502">
    <property type="entry name" value="DNA/RNA_pol_sf"/>
</dbReference>
<evidence type="ECO:0000313" key="2">
    <source>
        <dbReference type="Ensembl" id="ENSGMOP00000068237.1"/>
    </source>
</evidence>